<evidence type="ECO:0000256" key="1">
    <source>
        <dbReference type="SAM" id="MobiDB-lite"/>
    </source>
</evidence>
<keyword evidence="2" id="KW-0812">Transmembrane</keyword>
<keyword evidence="2" id="KW-0472">Membrane</keyword>
<organism evidence="3 4">
    <name type="scientific">Actinoplanes sandaracinus</name>
    <dbReference type="NCBI Taxonomy" id="3045177"/>
    <lineage>
        <taxon>Bacteria</taxon>
        <taxon>Bacillati</taxon>
        <taxon>Actinomycetota</taxon>
        <taxon>Actinomycetes</taxon>
        <taxon>Micromonosporales</taxon>
        <taxon>Micromonosporaceae</taxon>
        <taxon>Actinoplanes</taxon>
    </lineage>
</organism>
<comment type="caution">
    <text evidence="3">The sequence shown here is derived from an EMBL/GenBank/DDBJ whole genome shotgun (WGS) entry which is preliminary data.</text>
</comment>
<evidence type="ECO:0000313" key="4">
    <source>
        <dbReference type="Proteomes" id="UP001241758"/>
    </source>
</evidence>
<feature type="compositionally biased region" description="Basic and acidic residues" evidence="1">
    <location>
        <begin position="131"/>
        <end position="142"/>
    </location>
</feature>
<name>A0ABT6WXY8_9ACTN</name>
<dbReference type="RefSeq" id="WP_282766006.1">
    <property type="nucleotide sequence ID" value="NZ_JASCTH010000035.1"/>
</dbReference>
<evidence type="ECO:0000256" key="2">
    <source>
        <dbReference type="SAM" id="Phobius"/>
    </source>
</evidence>
<keyword evidence="4" id="KW-1185">Reference proteome</keyword>
<keyword evidence="2" id="KW-1133">Transmembrane helix</keyword>
<gene>
    <name evidence="3" type="ORF">QLQ12_39070</name>
</gene>
<proteinExistence type="predicted"/>
<feature type="region of interest" description="Disordered" evidence="1">
    <location>
        <begin position="103"/>
        <end position="142"/>
    </location>
</feature>
<protein>
    <submittedName>
        <fullName evidence="3">Uncharacterized protein</fullName>
    </submittedName>
</protein>
<dbReference type="EMBL" id="JASCTH010000035">
    <property type="protein sequence ID" value="MDI6104610.1"/>
    <property type="molecule type" value="Genomic_DNA"/>
</dbReference>
<accession>A0ABT6WXY8</accession>
<sequence length="142" mass="14165">MARGGGIKWLGWLVAGLLAVAGGVWVAVAQLSADQLSTADQVAGVVAAVVAVLGVPIAVYGVVVARRGAGSAGPAPGGEVRQRVRSGGTAVVAAGDLRVGRRRSLRGSDPAARGPVHQDVQAGQDANVAGRDLHVEQGPDPR</sequence>
<reference evidence="3 4" key="1">
    <citation type="submission" date="2023-05" db="EMBL/GenBank/DDBJ databases">
        <title>Actinoplanes sp. NEAU-A12 genome sequencing.</title>
        <authorList>
            <person name="Wang Z.-S."/>
        </authorList>
    </citation>
    <scope>NUCLEOTIDE SEQUENCE [LARGE SCALE GENOMIC DNA]</scope>
    <source>
        <strain evidence="3 4">NEAU-A12</strain>
    </source>
</reference>
<feature type="transmembrane region" description="Helical" evidence="2">
    <location>
        <begin position="45"/>
        <end position="65"/>
    </location>
</feature>
<evidence type="ECO:0000313" key="3">
    <source>
        <dbReference type="EMBL" id="MDI6104610.1"/>
    </source>
</evidence>
<dbReference type="Proteomes" id="UP001241758">
    <property type="component" value="Unassembled WGS sequence"/>
</dbReference>